<dbReference type="PANTHER" id="PTHR35342">
    <property type="entry name" value="TRICARBOXYLIC TRANSPORT PROTEIN"/>
    <property type="match status" value="1"/>
</dbReference>
<feature type="domain" description="DUF112" evidence="2">
    <location>
        <begin position="22"/>
        <end position="442"/>
    </location>
</feature>
<feature type="transmembrane region" description="Helical" evidence="1">
    <location>
        <begin position="171"/>
        <end position="187"/>
    </location>
</feature>
<protein>
    <submittedName>
        <fullName evidence="3">Tripartite tricarboxylate transporter permease</fullName>
    </submittedName>
</protein>
<dbReference type="KEGG" id="ohi:H8790_11430"/>
<dbReference type="EMBL" id="CP060490">
    <property type="protein sequence ID" value="QNL44046.1"/>
    <property type="molecule type" value="Genomic_DNA"/>
</dbReference>
<feature type="transmembrane region" description="Helical" evidence="1">
    <location>
        <begin position="20"/>
        <end position="41"/>
    </location>
</feature>
<dbReference type="Pfam" id="PF01970">
    <property type="entry name" value="TctA"/>
    <property type="match status" value="1"/>
</dbReference>
<proteinExistence type="predicted"/>
<dbReference type="RefSeq" id="WP_187332629.1">
    <property type="nucleotide sequence ID" value="NZ_CP060490.1"/>
</dbReference>
<name>A0A7G9B3B5_9FIRM</name>
<dbReference type="Proteomes" id="UP000515960">
    <property type="component" value="Chromosome"/>
</dbReference>
<keyword evidence="1" id="KW-1133">Transmembrane helix</keyword>
<feature type="transmembrane region" description="Helical" evidence="1">
    <location>
        <begin position="470"/>
        <end position="491"/>
    </location>
</feature>
<dbReference type="InterPro" id="IPR002823">
    <property type="entry name" value="DUF112_TM"/>
</dbReference>
<reference evidence="3 4" key="1">
    <citation type="submission" date="2020-08" db="EMBL/GenBank/DDBJ databases">
        <authorList>
            <person name="Liu C."/>
            <person name="Sun Q."/>
        </authorList>
    </citation>
    <scope>NUCLEOTIDE SEQUENCE [LARGE SCALE GENOMIC DNA]</scope>
    <source>
        <strain evidence="3 4">NSJ-62</strain>
    </source>
</reference>
<organism evidence="3 4">
    <name type="scientific">Oscillibacter hominis</name>
    <dbReference type="NCBI Taxonomy" id="2763056"/>
    <lineage>
        <taxon>Bacteria</taxon>
        <taxon>Bacillati</taxon>
        <taxon>Bacillota</taxon>
        <taxon>Clostridia</taxon>
        <taxon>Eubacteriales</taxon>
        <taxon>Oscillospiraceae</taxon>
        <taxon>Oscillibacter</taxon>
    </lineage>
</organism>
<keyword evidence="1" id="KW-0472">Membrane</keyword>
<feature type="transmembrane region" description="Helical" evidence="1">
    <location>
        <begin position="433"/>
        <end position="450"/>
    </location>
</feature>
<feature type="transmembrane region" description="Helical" evidence="1">
    <location>
        <begin position="359"/>
        <end position="382"/>
    </location>
</feature>
<feature type="transmembrane region" description="Helical" evidence="1">
    <location>
        <begin position="148"/>
        <end position="165"/>
    </location>
</feature>
<sequence length="501" mass="52294">MAEIATYVGNALGELASGSTWMWIIIGTFMGIIVGAIPGFTSSMATGILLPVTFALTPVNALVFLISVYIATIYGGSITAILLNTPGAPESSASTFDGYQMTLKGQGCEALGVAFCSSACGGLISYVFMIFAMVPIARMAVKIGPTEMFLIALMGVSILAVLSSSANVPKTLLSGFVGLLIGTMGMTPTGEWRATFGSIYLAEGVQVVPAIIGFFAMSEVFSMVGKEFIVNKDAQTKTSVRKILKGMHWALRYPKTIITCGVTGMIIGAIPAAGGTVAAFTAYGMTKKSSKCGPRFGTGCPEGVVAPEAANNACTGGALMTTLALGVPGSSTCAILLGALSIQGLTPGPTLVRDQMPMVYVLILAAILSQVVMLVMAIGAGFGLTNLLDIPTKILAPCIMVFCIAGSFACRNAMFDVFLMFAFGLVGYLMKQFDFSLPGIVLGIVLGGIADNQLIRANQLFGSETIKAIFTRPVSLVLVIVIVFSVVWPYVQPLLKKKKNV</sequence>
<feature type="transmembrane region" description="Helical" evidence="1">
    <location>
        <begin position="394"/>
        <end position="421"/>
    </location>
</feature>
<feature type="transmembrane region" description="Helical" evidence="1">
    <location>
        <begin position="256"/>
        <end position="283"/>
    </location>
</feature>
<feature type="transmembrane region" description="Helical" evidence="1">
    <location>
        <begin position="110"/>
        <end position="136"/>
    </location>
</feature>
<evidence type="ECO:0000259" key="2">
    <source>
        <dbReference type="Pfam" id="PF01970"/>
    </source>
</evidence>
<evidence type="ECO:0000313" key="4">
    <source>
        <dbReference type="Proteomes" id="UP000515960"/>
    </source>
</evidence>
<dbReference type="AlphaFoldDB" id="A0A7G9B3B5"/>
<keyword evidence="4" id="KW-1185">Reference proteome</keyword>
<dbReference type="PANTHER" id="PTHR35342:SF5">
    <property type="entry name" value="TRICARBOXYLIC TRANSPORT PROTEIN"/>
    <property type="match status" value="1"/>
</dbReference>
<evidence type="ECO:0000313" key="3">
    <source>
        <dbReference type="EMBL" id="QNL44046.1"/>
    </source>
</evidence>
<evidence type="ECO:0000256" key="1">
    <source>
        <dbReference type="SAM" id="Phobius"/>
    </source>
</evidence>
<feature type="transmembrane region" description="Helical" evidence="1">
    <location>
        <begin position="48"/>
        <end position="74"/>
    </location>
</feature>
<accession>A0A7G9B3B5</accession>
<feature type="transmembrane region" description="Helical" evidence="1">
    <location>
        <begin position="199"/>
        <end position="217"/>
    </location>
</feature>
<gene>
    <name evidence="3" type="ORF">H8790_11430</name>
</gene>
<keyword evidence="1" id="KW-0812">Transmembrane</keyword>